<reference evidence="3" key="1">
    <citation type="journal article" date="2019" name="Sci. Rep.">
        <title>Draft genome of Tanacetum cinerariifolium, the natural source of mosquito coil.</title>
        <authorList>
            <person name="Yamashiro T."/>
            <person name="Shiraishi A."/>
            <person name="Satake H."/>
            <person name="Nakayama K."/>
        </authorList>
    </citation>
    <scope>NUCLEOTIDE SEQUENCE</scope>
</reference>
<sequence length="714" mass="81008">NGKEDLGLNVGREEGHDEEEDELYRDININQGRGIQATLEVEDSHATLTLVNPDGQQKSSSVSSQFVTSMLNPTLDIGMESIFETTSQMDAQTPTSVAPLPMTAPTMTPSTIATITTTSQAPILPTTALSTIIQDLPNFGSLFGFDNRLRTLEANFSEFMQTNQFARAVSVILEIVHQYMDQLMNKAVHVAVQLQSDKLREEAQKENDEIEQTVNEQLESKVLTRSSHSSKTSYAVAVDLSEMELKKILIKKIKGNKSIQRSGEQGNLYKALVEAYESDKIILDTYGENVTLKRHRDGDADKDEEPSAGPDRGSKRRREGKEPELASAPTETATRSVGRSTQGTKSRQASTSESAIAKEPMQTTFQMEEPSHPEFDTGAEDQPFVQSSQHPEWFSQQQKPPSSDRDWNKTVPATHESIQPWISKLAKRSDSRSSFNELMDTPLDFSNFLINRFKVDTLTPELIAGPTYELLKGSCKSLYPHNLLKPIPLILNNRGRRVIPFEHFINNDLEYLCGGASSRKYTTSITKTKATDYGHIKCIEDLVPRTMWIEEPIGYDKHALLGIMVRRDDDKLYKFKEGDFKRLRIQYIEDMLLLLVQGKLTNLTVEERFVFNVSLRMFTRRIVIQRRVKDLQLGVESYQKKLNLTKPDSHRSDLKRKEAYIAYSNPRGFIHHNKDKKNRLIQIDELHKFSDGTLTDVRTALDDRLKGIQMQYLP</sequence>
<proteinExistence type="predicted"/>
<organism evidence="3">
    <name type="scientific">Tanacetum cinerariifolium</name>
    <name type="common">Dalmatian daisy</name>
    <name type="synonym">Chrysanthemum cinerariifolium</name>
    <dbReference type="NCBI Taxonomy" id="118510"/>
    <lineage>
        <taxon>Eukaryota</taxon>
        <taxon>Viridiplantae</taxon>
        <taxon>Streptophyta</taxon>
        <taxon>Embryophyta</taxon>
        <taxon>Tracheophyta</taxon>
        <taxon>Spermatophyta</taxon>
        <taxon>Magnoliopsida</taxon>
        <taxon>eudicotyledons</taxon>
        <taxon>Gunneridae</taxon>
        <taxon>Pentapetalae</taxon>
        <taxon>asterids</taxon>
        <taxon>campanulids</taxon>
        <taxon>Asterales</taxon>
        <taxon>Asteraceae</taxon>
        <taxon>Asteroideae</taxon>
        <taxon>Anthemideae</taxon>
        <taxon>Anthemidinae</taxon>
        <taxon>Tanacetum</taxon>
    </lineage>
</organism>
<comment type="caution">
    <text evidence="3">The sequence shown here is derived from an EMBL/GenBank/DDBJ whole genome shotgun (WGS) entry which is preliminary data.</text>
</comment>
<evidence type="ECO:0000256" key="1">
    <source>
        <dbReference type="SAM" id="Coils"/>
    </source>
</evidence>
<feature type="compositionally biased region" description="Polar residues" evidence="2">
    <location>
        <begin position="384"/>
        <end position="401"/>
    </location>
</feature>
<feature type="compositionally biased region" description="Basic and acidic residues" evidence="2">
    <location>
        <begin position="1"/>
        <end position="15"/>
    </location>
</feature>
<feature type="compositionally biased region" description="Polar residues" evidence="2">
    <location>
        <begin position="329"/>
        <end position="354"/>
    </location>
</feature>
<evidence type="ECO:0000313" key="3">
    <source>
        <dbReference type="EMBL" id="GFA40646.1"/>
    </source>
</evidence>
<dbReference type="AlphaFoldDB" id="A0A699JJF2"/>
<protein>
    <submittedName>
        <fullName evidence="3">Uncharacterized protein</fullName>
    </submittedName>
</protein>
<feature type="region of interest" description="Disordered" evidence="2">
    <location>
        <begin position="294"/>
        <end position="408"/>
    </location>
</feature>
<keyword evidence="1" id="KW-0175">Coiled coil</keyword>
<feature type="coiled-coil region" evidence="1">
    <location>
        <begin position="189"/>
        <end position="220"/>
    </location>
</feature>
<evidence type="ECO:0000256" key="2">
    <source>
        <dbReference type="SAM" id="MobiDB-lite"/>
    </source>
</evidence>
<gene>
    <name evidence="3" type="ORF">Tci_612618</name>
</gene>
<feature type="non-terminal residue" evidence="3">
    <location>
        <position position="1"/>
    </location>
</feature>
<dbReference type="EMBL" id="BKCJ010418517">
    <property type="protein sequence ID" value="GFA40646.1"/>
    <property type="molecule type" value="Genomic_DNA"/>
</dbReference>
<name>A0A699JJF2_TANCI</name>
<accession>A0A699JJF2</accession>
<feature type="region of interest" description="Disordered" evidence="2">
    <location>
        <begin position="1"/>
        <end position="20"/>
    </location>
</feature>